<name>A0A0H2S1H5_9AGAM</name>
<reference evidence="6 7" key="1">
    <citation type="submission" date="2015-04" db="EMBL/GenBank/DDBJ databases">
        <title>Complete genome sequence of Schizopora paradoxa KUC8140, a cosmopolitan wood degrader in East Asia.</title>
        <authorList>
            <consortium name="DOE Joint Genome Institute"/>
            <person name="Min B."/>
            <person name="Park H."/>
            <person name="Jang Y."/>
            <person name="Kim J.-J."/>
            <person name="Kim K.H."/>
            <person name="Pangilinan J."/>
            <person name="Lipzen A."/>
            <person name="Riley R."/>
            <person name="Grigoriev I.V."/>
            <person name="Spatafora J.W."/>
            <person name="Choi I.-G."/>
        </authorList>
    </citation>
    <scope>NUCLEOTIDE SEQUENCE [LARGE SCALE GENOMIC DNA]</scope>
    <source>
        <strain evidence="6 7">KUC8140</strain>
    </source>
</reference>
<dbReference type="PROSITE" id="PS50865">
    <property type="entry name" value="ZF_MYND_2"/>
    <property type="match status" value="1"/>
</dbReference>
<feature type="domain" description="MYND-type" evidence="5">
    <location>
        <begin position="393"/>
        <end position="433"/>
    </location>
</feature>
<evidence type="ECO:0000259" key="5">
    <source>
        <dbReference type="PROSITE" id="PS50865"/>
    </source>
</evidence>
<protein>
    <recommendedName>
        <fullName evidence="5">MYND-type domain-containing protein</fullName>
    </recommendedName>
</protein>
<evidence type="ECO:0000256" key="4">
    <source>
        <dbReference type="PROSITE-ProRule" id="PRU00134"/>
    </source>
</evidence>
<keyword evidence="7" id="KW-1185">Reference proteome</keyword>
<dbReference type="OrthoDB" id="432970at2759"/>
<organism evidence="6 7">
    <name type="scientific">Schizopora paradoxa</name>
    <dbReference type="NCBI Taxonomy" id="27342"/>
    <lineage>
        <taxon>Eukaryota</taxon>
        <taxon>Fungi</taxon>
        <taxon>Dikarya</taxon>
        <taxon>Basidiomycota</taxon>
        <taxon>Agaricomycotina</taxon>
        <taxon>Agaricomycetes</taxon>
        <taxon>Hymenochaetales</taxon>
        <taxon>Schizoporaceae</taxon>
        <taxon>Schizopora</taxon>
    </lineage>
</organism>
<dbReference type="GO" id="GO:0008270">
    <property type="term" value="F:zinc ion binding"/>
    <property type="evidence" value="ECO:0007669"/>
    <property type="project" value="UniProtKB-KW"/>
</dbReference>
<keyword evidence="1" id="KW-0479">Metal-binding</keyword>
<evidence type="ECO:0000313" key="6">
    <source>
        <dbReference type="EMBL" id="KLO18180.1"/>
    </source>
</evidence>
<dbReference type="Gene3D" id="6.10.140.2220">
    <property type="match status" value="1"/>
</dbReference>
<dbReference type="Pfam" id="PF01753">
    <property type="entry name" value="zf-MYND"/>
    <property type="match status" value="1"/>
</dbReference>
<dbReference type="PROSITE" id="PS01360">
    <property type="entry name" value="ZF_MYND_1"/>
    <property type="match status" value="1"/>
</dbReference>
<evidence type="ECO:0000256" key="2">
    <source>
        <dbReference type="ARBA" id="ARBA00022771"/>
    </source>
</evidence>
<dbReference type="EMBL" id="KQ085897">
    <property type="protein sequence ID" value="KLO18180.1"/>
    <property type="molecule type" value="Genomic_DNA"/>
</dbReference>
<evidence type="ECO:0000313" key="7">
    <source>
        <dbReference type="Proteomes" id="UP000053477"/>
    </source>
</evidence>
<keyword evidence="3" id="KW-0862">Zinc</keyword>
<proteinExistence type="predicted"/>
<gene>
    <name evidence="6" type="ORF">SCHPADRAFT_899975</name>
</gene>
<dbReference type="Proteomes" id="UP000053477">
    <property type="component" value="Unassembled WGS sequence"/>
</dbReference>
<dbReference type="STRING" id="27342.A0A0H2S1H5"/>
<keyword evidence="2 4" id="KW-0863">Zinc-finger</keyword>
<dbReference type="AlphaFoldDB" id="A0A0H2S1H5"/>
<dbReference type="InParanoid" id="A0A0H2S1H5"/>
<dbReference type="InterPro" id="IPR002893">
    <property type="entry name" value="Znf_MYND"/>
</dbReference>
<sequence length="617" mass="69665">MFRNLAPREIIKALTKARTNLTNLNYLVLRFDSLPERYHSKAFEVFLHHLQKPIEFPLLGDLKERQFVIISMSGLSALGVAYYSQYESHLVQCWPNAIAWAKAIFRLRLAQEPLRGSCLNAIGKMFYLASIINADLLKDDNIFDFAIELWKGDGSEEDDSFSARPILSCLDIKENWIVDFYKRLGWDASFLVRTMLGRYTAAVASNPTFLTIITVTDISHLFYKFVQEGSPDPVVDYLTHYPAVIPTLIKGLQAVLEDTDQTSEHVYAIRCSFLVVATLAPFNINTMRCAIDSGILRASLAFASNPERFQCEQEAVSLMNALQPGLVFRSVASAAVASMKNLAAKKIFDLPQMLQSAPTLFREEWTRFESLLLEQAVIFNLFDNGFAVESGSCAYCKKIANRKDFFKCSGCDILLYCSKKCQECDWERHRGDCKTVNENLGELLSAKISRASRRQGILQANRYWSSIVALARKKEIPLSDLGVQIVYDSAPFKLDVFDCRKVDPSSVESIISKEVLRASNEGLPCIMLKITHLGTVDIYMVYLNDDRGARGDGGARLTYGAIYVDEDNNKLYPATRDVVSDIISQSHALSKSNWRELWGKKPFEILVKEAMEDNVTY</sequence>
<evidence type="ECO:0000256" key="1">
    <source>
        <dbReference type="ARBA" id="ARBA00022723"/>
    </source>
</evidence>
<accession>A0A0H2S1H5</accession>
<evidence type="ECO:0000256" key="3">
    <source>
        <dbReference type="ARBA" id="ARBA00022833"/>
    </source>
</evidence>
<dbReference type="SUPFAM" id="SSF144232">
    <property type="entry name" value="HIT/MYND zinc finger-like"/>
    <property type="match status" value="1"/>
</dbReference>